<gene>
    <name evidence="2" type="ORF">MNBD_DELTA03-1764</name>
</gene>
<dbReference type="AlphaFoldDB" id="A0A3B0VU33"/>
<evidence type="ECO:0000313" key="2">
    <source>
        <dbReference type="EMBL" id="VAW42572.1"/>
    </source>
</evidence>
<dbReference type="EMBL" id="UOEX01000456">
    <property type="protein sequence ID" value="VAW42572.1"/>
    <property type="molecule type" value="Genomic_DNA"/>
</dbReference>
<dbReference type="Pfam" id="PF13588">
    <property type="entry name" value="HSDR_N_2"/>
    <property type="match status" value="1"/>
</dbReference>
<dbReference type="InterPro" id="IPR029464">
    <property type="entry name" value="HSDR_N"/>
</dbReference>
<name>A0A3B0VU33_9ZZZZ</name>
<reference evidence="2" key="1">
    <citation type="submission" date="2018-06" db="EMBL/GenBank/DDBJ databases">
        <authorList>
            <person name="Zhirakovskaya E."/>
        </authorList>
    </citation>
    <scope>NUCLEOTIDE SEQUENCE</scope>
</reference>
<protein>
    <recommendedName>
        <fullName evidence="1">Type I restriction enzyme R protein N-terminal domain-containing protein</fullName>
    </recommendedName>
</protein>
<accession>A0A3B0VU33</accession>
<sequence>MADLRTHHLIYGTMADYLTGDSIVDTDDERYRQKIARFMVQEKGYAREELIPRLRLETLFNKNFVTSTVDLTVCLLNRYFMVVRYGPGSLVSRERPAIAAARVLNPDYQIPYAVVTNGEDAEFLAVDSSKVLACGMEKIPGREQALELLKTAVFPPPPTAKRREQELRILNVFDQEICCTGGPCAIPNAPEG</sequence>
<proteinExistence type="predicted"/>
<evidence type="ECO:0000259" key="1">
    <source>
        <dbReference type="Pfam" id="PF13588"/>
    </source>
</evidence>
<organism evidence="2">
    <name type="scientific">hydrothermal vent metagenome</name>
    <dbReference type="NCBI Taxonomy" id="652676"/>
    <lineage>
        <taxon>unclassified sequences</taxon>
        <taxon>metagenomes</taxon>
        <taxon>ecological metagenomes</taxon>
    </lineage>
</organism>
<feature type="domain" description="Type I restriction enzyme R protein N-terminal" evidence="1">
    <location>
        <begin position="28"/>
        <end position="140"/>
    </location>
</feature>